<dbReference type="PROSITE" id="PS51782">
    <property type="entry name" value="LYSM"/>
    <property type="match status" value="1"/>
</dbReference>
<proteinExistence type="predicted"/>
<organism evidence="3 4">
    <name type="scientific">Metabacillus litoralis</name>
    <dbReference type="NCBI Taxonomy" id="152268"/>
    <lineage>
        <taxon>Bacteria</taxon>
        <taxon>Bacillati</taxon>
        <taxon>Bacillota</taxon>
        <taxon>Bacilli</taxon>
        <taxon>Bacillales</taxon>
        <taxon>Bacillaceae</taxon>
        <taxon>Metabacillus</taxon>
    </lineage>
</organism>
<accession>A0A179SNB5</accession>
<dbReference type="RefSeq" id="WP_066337500.1">
    <property type="nucleotide sequence ID" value="NZ_LWSG01000042.1"/>
</dbReference>
<dbReference type="InterPro" id="IPR018392">
    <property type="entry name" value="LysM"/>
</dbReference>
<evidence type="ECO:0000313" key="3">
    <source>
        <dbReference type="EMBL" id="OAS83235.1"/>
    </source>
</evidence>
<keyword evidence="4" id="KW-1185">Reference proteome</keyword>
<keyword evidence="1" id="KW-0472">Membrane</keyword>
<evidence type="ECO:0000256" key="1">
    <source>
        <dbReference type="SAM" id="Phobius"/>
    </source>
</evidence>
<gene>
    <name evidence="3" type="ORF">A6K24_08940</name>
</gene>
<protein>
    <recommendedName>
        <fullName evidence="2">LysM domain-containing protein</fullName>
    </recommendedName>
</protein>
<feature type="transmembrane region" description="Helical" evidence="1">
    <location>
        <begin position="6"/>
        <end position="25"/>
    </location>
</feature>
<reference evidence="4" key="1">
    <citation type="submission" date="2016-04" db="EMBL/GenBank/DDBJ databases">
        <authorList>
            <person name="Lyu Z."/>
            <person name="Lyu W."/>
        </authorList>
    </citation>
    <scope>NUCLEOTIDE SEQUENCE [LARGE SCALE GENOMIC DNA]</scope>
    <source>
        <strain evidence="4">C44</strain>
    </source>
</reference>
<name>A0A179SNB5_9BACI</name>
<keyword evidence="1" id="KW-0812">Transmembrane</keyword>
<dbReference type="CDD" id="cd00118">
    <property type="entry name" value="LysM"/>
    <property type="match status" value="1"/>
</dbReference>
<dbReference type="STRING" id="152268.A6K24_08940"/>
<evidence type="ECO:0000259" key="2">
    <source>
        <dbReference type="PROSITE" id="PS51782"/>
    </source>
</evidence>
<keyword evidence="1" id="KW-1133">Transmembrane helix</keyword>
<comment type="caution">
    <text evidence="3">The sequence shown here is derived from an EMBL/GenBank/DDBJ whole genome shotgun (WGS) entry which is preliminary data.</text>
</comment>
<sequence length="103" mass="11849">MKKETIFYILSFFAVVLAVTGAISYTGTNENLEKFHQVEIEEGDSLWSIAEQFHENANITKQDFVIWVQDKNKMNSSVVKPGDLVFVPVEKEQIYQFEQIASE</sequence>
<dbReference type="AlphaFoldDB" id="A0A179SNB5"/>
<dbReference type="EMBL" id="LWSG01000042">
    <property type="protein sequence ID" value="OAS83235.1"/>
    <property type="molecule type" value="Genomic_DNA"/>
</dbReference>
<dbReference type="Pfam" id="PF01476">
    <property type="entry name" value="LysM"/>
    <property type="match status" value="1"/>
</dbReference>
<dbReference type="Proteomes" id="UP000078534">
    <property type="component" value="Unassembled WGS sequence"/>
</dbReference>
<dbReference type="InterPro" id="IPR036779">
    <property type="entry name" value="LysM_dom_sf"/>
</dbReference>
<feature type="domain" description="LysM" evidence="2">
    <location>
        <begin position="36"/>
        <end position="87"/>
    </location>
</feature>
<evidence type="ECO:0000313" key="4">
    <source>
        <dbReference type="Proteomes" id="UP000078534"/>
    </source>
</evidence>
<dbReference type="Gene3D" id="3.10.350.10">
    <property type="entry name" value="LysM domain"/>
    <property type="match status" value="1"/>
</dbReference>